<keyword evidence="2" id="KW-0547">Nucleotide-binding</keyword>
<keyword evidence="2" id="KW-0067">ATP-binding</keyword>
<sequence>MTGFDPTDFAAHQRAAQESVMREQAETRVQTFLARRPKRFAAQGDLDPRILDWTRAMYRGNATSLVLAGGIGTGKTWSLWKAGETLIRHGWKGRFEIVEAYDLKRAARNRDEETLARWTAADFLAIDDIGAIGMQDWDSDNLHTIINDRWKEGLPIGLTANNSADGKTEDLKTLAGPRAASRLQDEATFVVLRGGDRRKAA</sequence>
<protein>
    <submittedName>
        <fullName evidence="2">ATP-binding protein</fullName>
    </submittedName>
</protein>
<gene>
    <name evidence="2" type="ORF">KGD82_13445</name>
</gene>
<accession>A0A975QLY1</accession>
<dbReference type="Proteomes" id="UP000682416">
    <property type="component" value="Chromosome"/>
</dbReference>
<dbReference type="Gene3D" id="3.40.50.300">
    <property type="entry name" value="P-loop containing nucleotide triphosphate hydrolases"/>
    <property type="match status" value="1"/>
</dbReference>
<keyword evidence="3" id="KW-1185">Reference proteome</keyword>
<dbReference type="KEGG" id="nec:KGD82_13445"/>
<dbReference type="AlphaFoldDB" id="A0A975QLY1"/>
<evidence type="ECO:0000313" key="3">
    <source>
        <dbReference type="Proteomes" id="UP000682416"/>
    </source>
</evidence>
<name>A0A975QLY1_9ACTN</name>
<reference evidence="2" key="1">
    <citation type="submission" date="2021-05" db="EMBL/GenBank/DDBJ databases">
        <authorList>
            <person name="Kaiqin L."/>
            <person name="Jian G."/>
        </authorList>
    </citation>
    <scope>NUCLEOTIDE SEQUENCE</scope>
    <source>
        <strain evidence="2">HDS5</strain>
    </source>
</reference>
<evidence type="ECO:0000313" key="2">
    <source>
        <dbReference type="EMBL" id="QVJ03033.1"/>
    </source>
</evidence>
<dbReference type="InterPro" id="IPR002611">
    <property type="entry name" value="IstB_ATP-bd"/>
</dbReference>
<feature type="domain" description="IstB-like ATP-binding" evidence="1">
    <location>
        <begin position="39"/>
        <end position="162"/>
    </location>
</feature>
<evidence type="ECO:0000259" key="1">
    <source>
        <dbReference type="Pfam" id="PF01695"/>
    </source>
</evidence>
<dbReference type="EMBL" id="CP074402">
    <property type="protein sequence ID" value="QVJ03033.1"/>
    <property type="molecule type" value="Genomic_DNA"/>
</dbReference>
<proteinExistence type="predicted"/>
<dbReference type="SUPFAM" id="SSF52540">
    <property type="entry name" value="P-loop containing nucleoside triphosphate hydrolases"/>
    <property type="match status" value="1"/>
</dbReference>
<dbReference type="InterPro" id="IPR027417">
    <property type="entry name" value="P-loop_NTPase"/>
</dbReference>
<organism evidence="2 3">
    <name type="scientific">Nocardiopsis eucommiae</name>
    <dbReference type="NCBI Taxonomy" id="2831970"/>
    <lineage>
        <taxon>Bacteria</taxon>
        <taxon>Bacillati</taxon>
        <taxon>Actinomycetota</taxon>
        <taxon>Actinomycetes</taxon>
        <taxon>Streptosporangiales</taxon>
        <taxon>Nocardiopsidaceae</taxon>
        <taxon>Nocardiopsis</taxon>
    </lineage>
</organism>
<dbReference type="Pfam" id="PF01695">
    <property type="entry name" value="IstB_IS21"/>
    <property type="match status" value="1"/>
</dbReference>
<dbReference type="GO" id="GO:0005524">
    <property type="term" value="F:ATP binding"/>
    <property type="evidence" value="ECO:0007669"/>
    <property type="project" value="UniProtKB-KW"/>
</dbReference>